<dbReference type="InterPro" id="IPR050366">
    <property type="entry name" value="BP-dependent_transpt_permease"/>
</dbReference>
<evidence type="ECO:0000313" key="11">
    <source>
        <dbReference type="Proteomes" id="UP000323537"/>
    </source>
</evidence>
<feature type="region of interest" description="Disordered" evidence="8">
    <location>
        <begin position="362"/>
        <end position="387"/>
    </location>
</feature>
<dbReference type="AlphaFoldDB" id="A0A1I3CBZ9"/>
<evidence type="ECO:0000256" key="4">
    <source>
        <dbReference type="ARBA" id="ARBA00022692"/>
    </source>
</evidence>
<dbReference type="EMBL" id="FOPZ01000021">
    <property type="protein sequence ID" value="SFH72075.1"/>
    <property type="molecule type" value="Genomic_DNA"/>
</dbReference>
<dbReference type="InterPro" id="IPR000515">
    <property type="entry name" value="MetI-like"/>
</dbReference>
<feature type="transmembrane region" description="Helical" evidence="7">
    <location>
        <begin position="278"/>
        <end position="301"/>
    </location>
</feature>
<dbReference type="RefSeq" id="WP_149785384.1">
    <property type="nucleotide sequence ID" value="NZ_BAAADP010000003.1"/>
</dbReference>
<dbReference type="OrthoDB" id="312811at2157"/>
<dbReference type="InterPro" id="IPR035906">
    <property type="entry name" value="MetI-like_sf"/>
</dbReference>
<feature type="domain" description="ABC transmembrane type-1" evidence="9">
    <location>
        <begin position="157"/>
        <end position="352"/>
    </location>
</feature>
<feature type="compositionally biased region" description="Basic and acidic residues" evidence="8">
    <location>
        <begin position="1"/>
        <end position="25"/>
    </location>
</feature>
<dbReference type="Proteomes" id="UP000323537">
    <property type="component" value="Unassembled WGS sequence"/>
</dbReference>
<keyword evidence="6 7" id="KW-0472">Membrane</keyword>
<dbReference type="PROSITE" id="PS50928">
    <property type="entry name" value="ABC_TM1"/>
    <property type="match status" value="1"/>
</dbReference>
<evidence type="ECO:0000259" key="9">
    <source>
        <dbReference type="PROSITE" id="PS50928"/>
    </source>
</evidence>
<feature type="region of interest" description="Disordered" evidence="8">
    <location>
        <begin position="1"/>
        <end position="65"/>
    </location>
</feature>
<dbReference type="CDD" id="cd06261">
    <property type="entry name" value="TM_PBP2"/>
    <property type="match status" value="1"/>
</dbReference>
<feature type="compositionally biased region" description="Basic and acidic residues" evidence="8">
    <location>
        <begin position="32"/>
        <end position="51"/>
    </location>
</feature>
<feature type="transmembrane region" description="Helical" evidence="7">
    <location>
        <begin position="329"/>
        <end position="352"/>
    </location>
</feature>
<reference evidence="10 11" key="1">
    <citation type="submission" date="2016-10" db="EMBL/GenBank/DDBJ databases">
        <authorList>
            <person name="Varghese N."/>
            <person name="Submissions S."/>
        </authorList>
    </citation>
    <scope>NUCLEOTIDE SEQUENCE [LARGE SCALE GENOMIC DNA]</scope>
    <source>
        <strain evidence="10 11">CGMCC 1.6377</strain>
    </source>
</reference>
<feature type="transmembrane region" description="Helical" evidence="7">
    <location>
        <begin position="220"/>
        <end position="239"/>
    </location>
</feature>
<dbReference type="GO" id="GO:0055085">
    <property type="term" value="P:transmembrane transport"/>
    <property type="evidence" value="ECO:0007669"/>
    <property type="project" value="InterPro"/>
</dbReference>
<sequence length="387" mass="41238">MTEDGERGTDSEELRTRRRTDERGRIRVTGFDADRVRDRDPLSAWSERDGADGGTDGTNGGADDRWRRGLRRFRRNRSAMAALAVVAAMALVSLLARPVEVAGVVVQPFALAPYDPTTILYLSVDPSVSPYDPPSPRFPMGVDGAGRDLFSRVLVGGRYSISIGFVVVGLTASFGLVYGAISGYYGGVVDEVMMRVVDVVFAFPGLVLALAVVATLGGGYWQLVAAFSLFGWAGYARLVRGEVLSIAEREYVLAAKVIGARDRTVIRRHVAPNALSPLVVLASLDVGSVVIGVAALGFLGLGMDPSTAEWGTMLDATRETLIQGPGGEIPWWATVYPGGAIFVFVLAMNVIGDGVNDALDARETGVGRGGRGGREDRGDGRERGDDR</sequence>
<evidence type="ECO:0000256" key="1">
    <source>
        <dbReference type="ARBA" id="ARBA00004651"/>
    </source>
</evidence>
<dbReference type="Gene3D" id="1.10.3720.10">
    <property type="entry name" value="MetI-like"/>
    <property type="match status" value="1"/>
</dbReference>
<feature type="transmembrane region" description="Helical" evidence="7">
    <location>
        <begin position="193"/>
        <end position="214"/>
    </location>
</feature>
<dbReference type="PANTHER" id="PTHR43386:SF1">
    <property type="entry name" value="D,D-DIPEPTIDE TRANSPORT SYSTEM PERMEASE PROTEIN DDPC-RELATED"/>
    <property type="match status" value="1"/>
</dbReference>
<dbReference type="Pfam" id="PF12911">
    <property type="entry name" value="OppC_N"/>
    <property type="match status" value="1"/>
</dbReference>
<keyword evidence="3" id="KW-1003">Cell membrane</keyword>
<name>A0A1I3CBZ9_9EURY</name>
<evidence type="ECO:0000256" key="6">
    <source>
        <dbReference type="ARBA" id="ARBA00023136"/>
    </source>
</evidence>
<dbReference type="Pfam" id="PF00528">
    <property type="entry name" value="BPD_transp_1"/>
    <property type="match status" value="1"/>
</dbReference>
<dbReference type="PANTHER" id="PTHR43386">
    <property type="entry name" value="OLIGOPEPTIDE TRANSPORT SYSTEM PERMEASE PROTEIN APPC"/>
    <property type="match status" value="1"/>
</dbReference>
<proteinExistence type="inferred from homology"/>
<evidence type="ECO:0000256" key="5">
    <source>
        <dbReference type="ARBA" id="ARBA00022989"/>
    </source>
</evidence>
<feature type="transmembrane region" description="Helical" evidence="7">
    <location>
        <begin position="159"/>
        <end position="181"/>
    </location>
</feature>
<organism evidence="10 11">
    <name type="scientific">Halorubrum aquaticum</name>
    <dbReference type="NCBI Taxonomy" id="387340"/>
    <lineage>
        <taxon>Archaea</taxon>
        <taxon>Methanobacteriati</taxon>
        <taxon>Methanobacteriota</taxon>
        <taxon>Stenosarchaea group</taxon>
        <taxon>Halobacteria</taxon>
        <taxon>Halobacteriales</taxon>
        <taxon>Haloferacaceae</taxon>
        <taxon>Halorubrum</taxon>
    </lineage>
</organism>
<keyword evidence="5 7" id="KW-1133">Transmembrane helix</keyword>
<accession>A0A1I3CBZ9</accession>
<keyword evidence="4 7" id="KW-0812">Transmembrane</keyword>
<keyword evidence="11" id="KW-1185">Reference proteome</keyword>
<evidence type="ECO:0000256" key="7">
    <source>
        <dbReference type="RuleBase" id="RU363032"/>
    </source>
</evidence>
<comment type="subcellular location">
    <subcellularLocation>
        <location evidence="1 7">Cell membrane</location>
        <topology evidence="1 7">Multi-pass membrane protein</topology>
    </subcellularLocation>
</comment>
<evidence type="ECO:0000256" key="8">
    <source>
        <dbReference type="SAM" id="MobiDB-lite"/>
    </source>
</evidence>
<feature type="transmembrane region" description="Helical" evidence="7">
    <location>
        <begin position="78"/>
        <end position="96"/>
    </location>
</feature>
<dbReference type="SUPFAM" id="SSF161098">
    <property type="entry name" value="MetI-like"/>
    <property type="match status" value="1"/>
</dbReference>
<gene>
    <name evidence="10" type="ORF">SAMN04488066_12121</name>
</gene>
<dbReference type="GO" id="GO:0005886">
    <property type="term" value="C:plasma membrane"/>
    <property type="evidence" value="ECO:0007669"/>
    <property type="project" value="UniProtKB-SubCell"/>
</dbReference>
<evidence type="ECO:0000256" key="2">
    <source>
        <dbReference type="ARBA" id="ARBA00022448"/>
    </source>
</evidence>
<comment type="similarity">
    <text evidence="7">Belongs to the binding-protein-dependent transport system permease family.</text>
</comment>
<protein>
    <submittedName>
        <fullName evidence="10">Peptide/nickel transport system permease protein</fullName>
    </submittedName>
</protein>
<evidence type="ECO:0000256" key="3">
    <source>
        <dbReference type="ARBA" id="ARBA00022475"/>
    </source>
</evidence>
<feature type="compositionally biased region" description="Basic and acidic residues" evidence="8">
    <location>
        <begin position="372"/>
        <end position="387"/>
    </location>
</feature>
<evidence type="ECO:0000313" key="10">
    <source>
        <dbReference type="EMBL" id="SFH72075.1"/>
    </source>
</evidence>
<dbReference type="InterPro" id="IPR025966">
    <property type="entry name" value="OppC_N"/>
</dbReference>
<keyword evidence="2 7" id="KW-0813">Transport</keyword>